<evidence type="ECO:0000313" key="2">
    <source>
        <dbReference type="EMBL" id="AII97787.1"/>
    </source>
</evidence>
<name>A0A076KZZ9_NEPPI</name>
<sequence>MVSWSSYELCRKPLKDQR</sequence>
<proteinExistence type="evidence at transcript level"/>
<protein>
    <submittedName>
        <fullName evidence="1">BLTX359</fullName>
    </submittedName>
    <submittedName>
        <fullName evidence="2">BLTX412</fullName>
    </submittedName>
</protein>
<dbReference type="AlphaFoldDB" id="A0A076KZZ9"/>
<evidence type="ECO:0000313" key="1">
    <source>
        <dbReference type="EMBL" id="AII97743.1"/>
    </source>
</evidence>
<organism evidence="1">
    <name type="scientific">Nephila pilipes</name>
    <name type="common">Giant wood spider</name>
    <name type="synonym">Nephila maculata</name>
    <dbReference type="NCBI Taxonomy" id="299642"/>
    <lineage>
        <taxon>Eukaryota</taxon>
        <taxon>Metazoa</taxon>
        <taxon>Ecdysozoa</taxon>
        <taxon>Arthropoda</taxon>
        <taxon>Chelicerata</taxon>
        <taxon>Arachnida</taxon>
        <taxon>Araneae</taxon>
        <taxon>Araneomorphae</taxon>
        <taxon>Entelegynae</taxon>
        <taxon>Araneoidea</taxon>
        <taxon>Nephilidae</taxon>
        <taxon>Nephila</taxon>
    </lineage>
</organism>
<reference evidence="1" key="1">
    <citation type="submission" date="2013-07" db="EMBL/GenBank/DDBJ databases">
        <title>Nephila pilipes venom gland.</title>
        <authorList>
            <person name="Huo L.J."/>
        </authorList>
    </citation>
    <scope>NUCLEOTIDE SEQUENCE</scope>
    <source>
        <tissue evidence="1">Venom gland</tissue>
    </source>
</reference>
<dbReference type="EMBL" id="KF433463">
    <property type="protein sequence ID" value="AII97787.1"/>
    <property type="molecule type" value="mRNA"/>
</dbReference>
<accession>A0A076KZZ9</accession>
<dbReference type="EMBL" id="KF433419">
    <property type="protein sequence ID" value="AII97743.1"/>
    <property type="molecule type" value="mRNA"/>
</dbReference>